<evidence type="ECO:0000313" key="2">
    <source>
        <dbReference type="EMBL" id="KAJ5369582.1"/>
    </source>
</evidence>
<keyword evidence="3" id="KW-1185">Reference proteome</keyword>
<sequence>MARDQQAPKLCGQLLSGPMLDDRNTTVSAQQSLDLNDGSYDTTQNRTAWGFVLGDRAAGSDVSCYNVAPARAHDLFRLPQAYIDVGLNKLFRDEAVAYTLRMWEGGSQADLHVWAGGCL</sequence>
<dbReference type="RefSeq" id="XP_056480820.1">
    <property type="nucleotide sequence ID" value="XM_056638831.1"/>
</dbReference>
<dbReference type="Pfam" id="PF07859">
    <property type="entry name" value="Abhydrolase_3"/>
    <property type="match status" value="1"/>
</dbReference>
<gene>
    <name evidence="2" type="ORF">N7509_014194</name>
</gene>
<dbReference type="InterPro" id="IPR013094">
    <property type="entry name" value="AB_hydrolase_3"/>
</dbReference>
<evidence type="ECO:0000259" key="1">
    <source>
        <dbReference type="Pfam" id="PF07859"/>
    </source>
</evidence>
<dbReference type="AlphaFoldDB" id="A0A9W9V5L4"/>
<dbReference type="GO" id="GO:0017000">
    <property type="term" value="P:antibiotic biosynthetic process"/>
    <property type="evidence" value="ECO:0007669"/>
    <property type="project" value="UniProtKB-ARBA"/>
</dbReference>
<dbReference type="GO" id="GO:0016787">
    <property type="term" value="F:hydrolase activity"/>
    <property type="evidence" value="ECO:0007669"/>
    <property type="project" value="InterPro"/>
</dbReference>
<organism evidence="2 3">
    <name type="scientific">Penicillium cosmopolitanum</name>
    <dbReference type="NCBI Taxonomy" id="1131564"/>
    <lineage>
        <taxon>Eukaryota</taxon>
        <taxon>Fungi</taxon>
        <taxon>Dikarya</taxon>
        <taxon>Ascomycota</taxon>
        <taxon>Pezizomycotina</taxon>
        <taxon>Eurotiomycetes</taxon>
        <taxon>Eurotiomycetidae</taxon>
        <taxon>Eurotiales</taxon>
        <taxon>Aspergillaceae</taxon>
        <taxon>Penicillium</taxon>
    </lineage>
</organism>
<dbReference type="EMBL" id="JAPZBU010000013">
    <property type="protein sequence ID" value="KAJ5369582.1"/>
    <property type="molecule type" value="Genomic_DNA"/>
</dbReference>
<accession>A0A9W9V5L4</accession>
<protein>
    <recommendedName>
        <fullName evidence="1">Alpha/beta hydrolase fold-3 domain-containing protein</fullName>
    </recommendedName>
</protein>
<name>A0A9W9V5L4_9EURO</name>
<dbReference type="SUPFAM" id="SSF53474">
    <property type="entry name" value="alpha/beta-Hydrolases"/>
    <property type="match status" value="1"/>
</dbReference>
<dbReference type="GO" id="GO:0072330">
    <property type="term" value="P:monocarboxylic acid biosynthetic process"/>
    <property type="evidence" value="ECO:0007669"/>
    <property type="project" value="UniProtKB-ARBA"/>
</dbReference>
<reference evidence="2" key="2">
    <citation type="journal article" date="2023" name="IMA Fungus">
        <title>Comparative genomic study of the Penicillium genus elucidates a diverse pangenome and 15 lateral gene transfer events.</title>
        <authorList>
            <person name="Petersen C."/>
            <person name="Sorensen T."/>
            <person name="Nielsen M.R."/>
            <person name="Sondergaard T.E."/>
            <person name="Sorensen J.L."/>
            <person name="Fitzpatrick D.A."/>
            <person name="Frisvad J.C."/>
            <person name="Nielsen K.L."/>
        </authorList>
    </citation>
    <scope>NUCLEOTIDE SEQUENCE</scope>
    <source>
        <strain evidence="2">IBT 29677</strain>
    </source>
</reference>
<dbReference type="Proteomes" id="UP001147747">
    <property type="component" value="Unassembled WGS sequence"/>
</dbReference>
<reference evidence="2" key="1">
    <citation type="submission" date="2022-12" db="EMBL/GenBank/DDBJ databases">
        <authorList>
            <person name="Petersen C."/>
        </authorList>
    </citation>
    <scope>NUCLEOTIDE SEQUENCE</scope>
    <source>
        <strain evidence="2">IBT 29677</strain>
    </source>
</reference>
<proteinExistence type="predicted"/>
<comment type="caution">
    <text evidence="2">The sequence shown here is derived from an EMBL/GenBank/DDBJ whole genome shotgun (WGS) entry which is preliminary data.</text>
</comment>
<dbReference type="OrthoDB" id="433474at2759"/>
<evidence type="ECO:0000313" key="3">
    <source>
        <dbReference type="Proteomes" id="UP001147747"/>
    </source>
</evidence>
<dbReference type="Gene3D" id="3.40.50.1820">
    <property type="entry name" value="alpha/beta hydrolase"/>
    <property type="match status" value="1"/>
</dbReference>
<dbReference type="InterPro" id="IPR029058">
    <property type="entry name" value="AB_hydrolase_fold"/>
</dbReference>
<feature type="domain" description="Alpha/beta hydrolase fold-3" evidence="1">
    <location>
        <begin position="1"/>
        <end position="116"/>
    </location>
</feature>
<dbReference type="GeneID" id="81377811"/>